<dbReference type="PANTHER" id="PTHR24960">
    <property type="entry name" value="PHOTOSYSTEM I IRON-SULFUR CENTER-RELATED"/>
    <property type="match status" value="1"/>
</dbReference>
<dbReference type="InterPro" id="IPR006311">
    <property type="entry name" value="TAT_signal"/>
</dbReference>
<dbReference type="PROSITE" id="PS00198">
    <property type="entry name" value="4FE4S_FER_1"/>
    <property type="match status" value="2"/>
</dbReference>
<dbReference type="KEGG" id="hbu:Hbut_1380"/>
<evidence type="ECO:0000256" key="2">
    <source>
        <dbReference type="ARBA" id="ARBA00022723"/>
    </source>
</evidence>
<gene>
    <name evidence="6" type="ordered locus">Hbut_1380</name>
</gene>
<keyword evidence="2" id="KW-0479">Metal-binding</keyword>
<protein>
    <recommendedName>
        <fullName evidence="5">4Fe-4S ferredoxin-type domain-containing protein</fullName>
    </recommendedName>
</protein>
<reference evidence="6 7" key="1">
    <citation type="journal article" date="2007" name="Archaea">
        <title>The genome of Hyperthermus butylicus: a sulfur-reducing, peptide fermenting, neutrophilic Crenarchaeote growing up to 108 degrees C.</title>
        <authorList>
            <person name="Brugger K."/>
            <person name="Chen L."/>
            <person name="Stark M."/>
            <person name="Zibat A."/>
            <person name="Redder P."/>
            <person name="Ruepp A."/>
            <person name="Awayez M."/>
            <person name="She Q."/>
            <person name="Garrett R.A."/>
            <person name="Klenk H.P."/>
        </authorList>
    </citation>
    <scope>NUCLEOTIDE SEQUENCE [LARGE SCALE GENOMIC DNA]</scope>
    <source>
        <strain evidence="7">DSM 5456 / JCM 9403 / PLM1-5</strain>
    </source>
</reference>
<dbReference type="EMBL" id="CP000493">
    <property type="protein sequence ID" value="ABM81205.1"/>
    <property type="molecule type" value="Genomic_DNA"/>
</dbReference>
<dbReference type="GO" id="GO:0046872">
    <property type="term" value="F:metal ion binding"/>
    <property type="evidence" value="ECO:0007669"/>
    <property type="project" value="UniProtKB-KW"/>
</dbReference>
<keyword evidence="3" id="KW-0408">Iron</keyword>
<dbReference type="GO" id="GO:0051539">
    <property type="term" value="F:4 iron, 4 sulfur cluster binding"/>
    <property type="evidence" value="ECO:0007669"/>
    <property type="project" value="UniProtKB-KW"/>
</dbReference>
<dbReference type="GeneID" id="4781933"/>
<dbReference type="InterPro" id="IPR017900">
    <property type="entry name" value="4Fe4S_Fe_S_CS"/>
</dbReference>
<organism evidence="6 7">
    <name type="scientific">Hyperthermus butylicus (strain DSM 5456 / JCM 9403 / PLM1-5)</name>
    <dbReference type="NCBI Taxonomy" id="415426"/>
    <lineage>
        <taxon>Archaea</taxon>
        <taxon>Thermoproteota</taxon>
        <taxon>Thermoprotei</taxon>
        <taxon>Desulfurococcales</taxon>
        <taxon>Pyrodictiaceae</taxon>
        <taxon>Hyperthermus</taxon>
    </lineage>
</organism>
<evidence type="ECO:0000256" key="3">
    <source>
        <dbReference type="ARBA" id="ARBA00023004"/>
    </source>
</evidence>
<dbReference type="PROSITE" id="PS51318">
    <property type="entry name" value="TAT"/>
    <property type="match status" value="1"/>
</dbReference>
<keyword evidence="4" id="KW-0411">Iron-sulfur</keyword>
<evidence type="ECO:0000313" key="6">
    <source>
        <dbReference type="EMBL" id="ABM81205.1"/>
    </source>
</evidence>
<dbReference type="STRING" id="415426.Hbut_1380"/>
<accession>A2BMJ4</accession>
<evidence type="ECO:0000256" key="4">
    <source>
        <dbReference type="ARBA" id="ARBA00023014"/>
    </source>
</evidence>
<dbReference type="AlphaFoldDB" id="A2BMJ4"/>
<proteinExistence type="predicted"/>
<name>A2BMJ4_HYPBU</name>
<dbReference type="EnsemblBacteria" id="ABM81205">
    <property type="protein sequence ID" value="ABM81205"/>
    <property type="gene ID" value="Hbut_1380"/>
</dbReference>
<dbReference type="RefSeq" id="WP_011822523.1">
    <property type="nucleotide sequence ID" value="NC_008818.1"/>
</dbReference>
<keyword evidence="7" id="KW-1185">Reference proteome</keyword>
<dbReference type="HOGENOM" id="CLU_810397_0_0_2"/>
<dbReference type="SUPFAM" id="SSF54862">
    <property type="entry name" value="4Fe-4S ferredoxins"/>
    <property type="match status" value="1"/>
</dbReference>
<feature type="domain" description="4Fe-4S ferredoxin-type" evidence="5">
    <location>
        <begin position="148"/>
        <end position="180"/>
    </location>
</feature>
<evidence type="ECO:0000313" key="7">
    <source>
        <dbReference type="Proteomes" id="UP000002593"/>
    </source>
</evidence>
<dbReference type="PROSITE" id="PS51379">
    <property type="entry name" value="4FE4S_FER_2"/>
    <property type="match status" value="4"/>
</dbReference>
<dbReference type="PANTHER" id="PTHR24960:SF79">
    <property type="entry name" value="PHOTOSYSTEM I IRON-SULFUR CENTER"/>
    <property type="match status" value="1"/>
</dbReference>
<dbReference type="Gene3D" id="3.30.70.20">
    <property type="match status" value="2"/>
</dbReference>
<dbReference type="eggNOG" id="arCOG01500">
    <property type="taxonomic scope" value="Archaea"/>
</dbReference>
<dbReference type="InterPro" id="IPR017896">
    <property type="entry name" value="4Fe4S_Fe-S-bd"/>
</dbReference>
<feature type="domain" description="4Fe-4S ferredoxin-type" evidence="5">
    <location>
        <begin position="107"/>
        <end position="140"/>
    </location>
</feature>
<evidence type="ECO:0000256" key="1">
    <source>
        <dbReference type="ARBA" id="ARBA00022485"/>
    </source>
</evidence>
<sequence length="342" mass="37991">MGSHHRFSMTRREFLKAGLTIAAVAAAAPVSRLLVGIEVASTSRDSQRIYYEFFDVTDDENRIEYYGALGFVIERDGRKCVANVLLPGRCITYTKPVWEDWFPTPLPVATKDFYARCIRCGLCYYACNYMGYHAIRLAGLRDGFSLLGAPTLDNLLTNPCTLCMECVKVCPTGALAETPEDGVSGVAIIDPDLCLAWNSGDCKSCAKACPYGSEVFEFTFNEWGIHTRVKAKVVGDKVVTPCRGCGLCVQACPIGGSAIHILPRDEYIRRVKNYKNTGMSYEEYLQLILKTEQEDTFKATWRSAINIDYIMNVRGLEEEKIQAELAPAEKTGKGSPERSMAQ</sequence>
<dbReference type="Pfam" id="PF12800">
    <property type="entry name" value="Fer4_4"/>
    <property type="match status" value="2"/>
</dbReference>
<feature type="domain" description="4Fe-4S ferredoxin-type" evidence="5">
    <location>
        <begin position="185"/>
        <end position="219"/>
    </location>
</feature>
<dbReference type="Pfam" id="PF12838">
    <property type="entry name" value="Fer4_7"/>
    <property type="match status" value="1"/>
</dbReference>
<keyword evidence="1" id="KW-0004">4Fe-4S</keyword>
<dbReference type="Proteomes" id="UP000002593">
    <property type="component" value="Chromosome"/>
</dbReference>
<dbReference type="InterPro" id="IPR050157">
    <property type="entry name" value="PSI_iron-sulfur_center"/>
</dbReference>
<evidence type="ECO:0000259" key="5">
    <source>
        <dbReference type="PROSITE" id="PS51379"/>
    </source>
</evidence>
<feature type="domain" description="4Fe-4S ferredoxin-type" evidence="5">
    <location>
        <begin position="231"/>
        <end position="264"/>
    </location>
</feature>
<dbReference type="GO" id="GO:0016491">
    <property type="term" value="F:oxidoreductase activity"/>
    <property type="evidence" value="ECO:0007669"/>
    <property type="project" value="UniProtKB-ARBA"/>
</dbReference>